<dbReference type="InterPro" id="IPR014756">
    <property type="entry name" value="Ig_E-set"/>
</dbReference>
<dbReference type="Pfam" id="PF08770">
    <property type="entry name" value="SoxZ"/>
    <property type="match status" value="1"/>
</dbReference>
<proteinExistence type="predicted"/>
<evidence type="ECO:0000313" key="2">
    <source>
        <dbReference type="EMBL" id="VBB69276.1"/>
    </source>
</evidence>
<dbReference type="Gene3D" id="2.60.40.10">
    <property type="entry name" value="Immunoglobulins"/>
    <property type="match status" value="1"/>
</dbReference>
<dbReference type="InterPro" id="IPR014880">
    <property type="entry name" value="SoxZ_dom"/>
</dbReference>
<feature type="domain" description="Sulphur oxidation protein SoxZ" evidence="1">
    <location>
        <begin position="11"/>
        <end position="103"/>
    </location>
</feature>
<dbReference type="SUPFAM" id="SSF81296">
    <property type="entry name" value="E set domains"/>
    <property type="match status" value="1"/>
</dbReference>
<gene>
    <name evidence="2" type="ORF">RIEGSTA812A_PEG_749</name>
</gene>
<protein>
    <submittedName>
        <fullName evidence="2">Sulfur oxidation protein SoxZ</fullName>
    </submittedName>
</protein>
<sequence length="109" mass="12717">MPEIQGRVRVPKFAKKGEIIEIKTTINHPMENGYRKDKSGHIIPKQYITEFKCIYNKKEVFYTEWYPAISSNPFFSFFIVANESGNIYFEWIENTGQVFKQSAVIAIEG</sequence>
<dbReference type="InterPro" id="IPR030995">
    <property type="entry name" value="SoxZ"/>
</dbReference>
<accession>A0A484H5H5</accession>
<evidence type="ECO:0000259" key="1">
    <source>
        <dbReference type="Pfam" id="PF08770"/>
    </source>
</evidence>
<name>A0A484H5H5_9ZZZZ</name>
<organism evidence="2">
    <name type="scientific">invertebrate metagenome</name>
    <dbReference type="NCBI Taxonomy" id="1711999"/>
    <lineage>
        <taxon>unclassified sequences</taxon>
        <taxon>metagenomes</taxon>
        <taxon>organismal metagenomes</taxon>
    </lineage>
</organism>
<dbReference type="InterPro" id="IPR013783">
    <property type="entry name" value="Ig-like_fold"/>
</dbReference>
<dbReference type="AlphaFoldDB" id="A0A484H5H5"/>
<reference evidence="2" key="1">
    <citation type="submission" date="2018-10" db="EMBL/GenBank/DDBJ databases">
        <authorList>
            <person name="Gruber-Vodicka H."/>
            <person name="Jaeckle O."/>
        </authorList>
    </citation>
    <scope>NUCLEOTIDE SEQUENCE</scope>
</reference>
<dbReference type="NCBIfam" id="TIGR04490">
    <property type="entry name" value="SoxZ_true"/>
    <property type="match status" value="1"/>
</dbReference>
<dbReference type="EMBL" id="LR026963">
    <property type="protein sequence ID" value="VBB69276.1"/>
    <property type="molecule type" value="Genomic_DNA"/>
</dbReference>